<accession>A0A2M7V8G3</accession>
<dbReference type="AlphaFoldDB" id="A0A2M7V8G3"/>
<evidence type="ECO:0000313" key="4">
    <source>
        <dbReference type="Proteomes" id="UP000228568"/>
    </source>
</evidence>
<dbReference type="SUPFAM" id="SSF50939">
    <property type="entry name" value="Sialidases"/>
    <property type="match status" value="1"/>
</dbReference>
<evidence type="ECO:0000313" key="3">
    <source>
        <dbReference type="EMBL" id="PIZ95029.1"/>
    </source>
</evidence>
<proteinExistence type="predicted"/>
<protein>
    <recommendedName>
        <fullName evidence="2">Sortilin N-terminal domain-containing protein</fullName>
    </recommendedName>
</protein>
<dbReference type="PANTHER" id="PTHR12106:SF27">
    <property type="entry name" value="SORTILIN-RELATED RECEPTOR"/>
    <property type="match status" value="1"/>
</dbReference>
<sequence>MTTSFLKLILVVALPLLLGAGCLSISQSNGVETSGPGGMFVSVDKGESWQPISTKPTAQGVQNISNVSVYRLIPDLQDTKTMYWLSREQGLFYTYDDGKTWQQASSPLSSGFVYSIAIHPEDVCTVYATDGSHVYKSIDCNRTWEEVYRESRTSAGIRALLVNPFSPYQILLAETNGDLLQSFDLGKSWSVSKRFKSNIVSLIADPAQPGVIYLITKSQGLYRSSDGGLTWNSLVEGLKKYSKATEFRYFYIHPNKKDTLYWISTYGILVSKDGGVNWDTLSLITPPGSAQIYSFAINPENDREIYYTATINNRSTFYRSIDGGSNWITRKMPSGQIPTALRVHPERSELLYLGFTIPPKE</sequence>
<gene>
    <name evidence="3" type="ORF">COX81_01890</name>
</gene>
<dbReference type="EMBL" id="PFPK01000022">
    <property type="protein sequence ID" value="PIZ95029.1"/>
    <property type="molecule type" value="Genomic_DNA"/>
</dbReference>
<dbReference type="Gene3D" id="2.130.10.10">
    <property type="entry name" value="YVTN repeat-like/Quinoprotein amine dehydrogenase"/>
    <property type="match status" value="2"/>
</dbReference>
<evidence type="ECO:0000259" key="2">
    <source>
        <dbReference type="Pfam" id="PF15902"/>
    </source>
</evidence>
<dbReference type="CDD" id="cd15482">
    <property type="entry name" value="Sialidase_non-viral"/>
    <property type="match status" value="2"/>
</dbReference>
<dbReference type="InterPro" id="IPR015943">
    <property type="entry name" value="WD40/YVTN_repeat-like_dom_sf"/>
</dbReference>
<dbReference type="InterPro" id="IPR031778">
    <property type="entry name" value="Sortilin_N"/>
</dbReference>
<dbReference type="Proteomes" id="UP000228568">
    <property type="component" value="Unassembled WGS sequence"/>
</dbReference>
<evidence type="ECO:0000256" key="1">
    <source>
        <dbReference type="ARBA" id="ARBA00022737"/>
    </source>
</evidence>
<dbReference type="Pfam" id="PF15902">
    <property type="entry name" value="Sortilin-Vps10"/>
    <property type="match status" value="1"/>
</dbReference>
<dbReference type="InterPro" id="IPR036278">
    <property type="entry name" value="Sialidase_sf"/>
</dbReference>
<reference evidence="4" key="1">
    <citation type="submission" date="2017-09" db="EMBL/GenBank/DDBJ databases">
        <title>Depth-based differentiation of microbial function through sediment-hosted aquifers and enrichment of novel symbionts in the deep terrestrial subsurface.</title>
        <authorList>
            <person name="Probst A.J."/>
            <person name="Ladd B."/>
            <person name="Jarett J.K."/>
            <person name="Geller-Mcgrath D.E."/>
            <person name="Sieber C.M.K."/>
            <person name="Emerson J.B."/>
            <person name="Anantharaman K."/>
            <person name="Thomas B.C."/>
            <person name="Malmstrom R."/>
            <person name="Stieglmeier M."/>
            <person name="Klingl A."/>
            <person name="Woyke T."/>
            <person name="Ryan C.M."/>
            <person name="Banfield J.F."/>
        </authorList>
    </citation>
    <scope>NUCLEOTIDE SEQUENCE [LARGE SCALE GENOMIC DNA]</scope>
</reference>
<feature type="domain" description="Sortilin N-terminal" evidence="2">
    <location>
        <begin position="39"/>
        <end position="150"/>
    </location>
</feature>
<dbReference type="PROSITE" id="PS51257">
    <property type="entry name" value="PROKAR_LIPOPROTEIN"/>
    <property type="match status" value="1"/>
</dbReference>
<name>A0A2M7V8G3_9BACT</name>
<dbReference type="InterPro" id="IPR050310">
    <property type="entry name" value="VPS10-sortilin"/>
</dbReference>
<comment type="caution">
    <text evidence="3">The sequence shown here is derived from an EMBL/GenBank/DDBJ whole genome shotgun (WGS) entry which is preliminary data.</text>
</comment>
<dbReference type="PANTHER" id="PTHR12106">
    <property type="entry name" value="SORTILIN RELATED"/>
    <property type="match status" value="1"/>
</dbReference>
<organism evidence="3 4">
    <name type="scientific">Candidatus Magasanikbacteria bacterium CG_4_10_14_0_2_um_filter_37_12</name>
    <dbReference type="NCBI Taxonomy" id="1974637"/>
    <lineage>
        <taxon>Bacteria</taxon>
        <taxon>Candidatus Magasanikiibacteriota</taxon>
    </lineage>
</organism>
<keyword evidence="1" id="KW-0677">Repeat</keyword>